<evidence type="ECO:0000259" key="1">
    <source>
        <dbReference type="Pfam" id="PF07484"/>
    </source>
</evidence>
<dbReference type="AlphaFoldDB" id="A0A840IHS5"/>
<dbReference type="Gene3D" id="3.90.1340.10">
    <property type="entry name" value="Phage tail collar domain"/>
    <property type="match status" value="1"/>
</dbReference>
<dbReference type="InterPro" id="IPR037053">
    <property type="entry name" value="Phage_tail_collar_dom_sf"/>
</dbReference>
<gene>
    <name evidence="2" type="ORF">BDZ31_003372</name>
</gene>
<comment type="caution">
    <text evidence="2">The sequence shown here is derived from an EMBL/GenBank/DDBJ whole genome shotgun (WGS) entry which is preliminary data.</text>
</comment>
<name>A0A840IHS5_9ACTN</name>
<reference evidence="2 3" key="1">
    <citation type="submission" date="2020-08" db="EMBL/GenBank/DDBJ databases">
        <title>Genomic Encyclopedia of Archaeal and Bacterial Type Strains, Phase II (KMG-II): from individual species to whole genera.</title>
        <authorList>
            <person name="Goeker M."/>
        </authorList>
    </citation>
    <scope>NUCLEOTIDE SEQUENCE [LARGE SCALE GENOMIC DNA]</scope>
    <source>
        <strain evidence="2 3">DSM 23288</strain>
    </source>
</reference>
<sequence length="164" mass="17522">MSDTPFLGELRLMSFAFPPRGWALCNGQTLQINQNQALYALLGVTYGGNAQTTFNLPDLRGRVPIHVGDGVFRGQAMGAEFHTLTIGELPEHTHAMRASAAPANQSTPGLLAAAANLYREGSPTTALHPATISGRGGTLPHENRQPYLTLNWCIALAGIFPSQN</sequence>
<dbReference type="Proteomes" id="UP000585272">
    <property type="component" value="Unassembled WGS sequence"/>
</dbReference>
<keyword evidence="3" id="KW-1185">Reference proteome</keyword>
<organism evidence="2 3">
    <name type="scientific">Conexibacter arvalis</name>
    <dbReference type="NCBI Taxonomy" id="912552"/>
    <lineage>
        <taxon>Bacteria</taxon>
        <taxon>Bacillati</taxon>
        <taxon>Actinomycetota</taxon>
        <taxon>Thermoleophilia</taxon>
        <taxon>Solirubrobacterales</taxon>
        <taxon>Conexibacteraceae</taxon>
        <taxon>Conexibacter</taxon>
    </lineage>
</organism>
<dbReference type="InterPro" id="IPR011083">
    <property type="entry name" value="Phage_tail_collar_dom"/>
</dbReference>
<protein>
    <submittedName>
        <fullName evidence="2">Microcystin-dependent protein</fullName>
    </submittedName>
</protein>
<proteinExistence type="predicted"/>
<dbReference type="Pfam" id="PF07484">
    <property type="entry name" value="Collar"/>
    <property type="match status" value="1"/>
</dbReference>
<feature type="domain" description="Phage tail collar" evidence="1">
    <location>
        <begin position="8"/>
        <end position="64"/>
    </location>
</feature>
<accession>A0A840IHS5</accession>
<evidence type="ECO:0000313" key="3">
    <source>
        <dbReference type="Proteomes" id="UP000585272"/>
    </source>
</evidence>
<dbReference type="SUPFAM" id="SSF88874">
    <property type="entry name" value="Receptor-binding domain of short tail fibre protein gp12"/>
    <property type="match status" value="1"/>
</dbReference>
<evidence type="ECO:0000313" key="2">
    <source>
        <dbReference type="EMBL" id="MBB4663771.1"/>
    </source>
</evidence>
<dbReference type="EMBL" id="JACHNU010000005">
    <property type="protein sequence ID" value="MBB4663771.1"/>
    <property type="molecule type" value="Genomic_DNA"/>
</dbReference>